<evidence type="ECO:0000259" key="1">
    <source>
        <dbReference type="Pfam" id="PF00675"/>
    </source>
</evidence>
<dbReference type="Pfam" id="PF05193">
    <property type="entry name" value="Peptidase_M16_C"/>
    <property type="match status" value="1"/>
</dbReference>
<sequence>MLSRRLFSTSTAKLARAEVTKLSNGLTIITKPTNSKLSSIGVYLNSGSRAENPYNSGVSTLTGNVLKNSSIARKALLSSGIKVSSTNDKELSGIAVASFVPGNFKDASSTLETLLKDSSKLVADEFTVKEEAAKTAALADEFEEVPDKMVVEHMTATAFQGTTLALPTFGKAETLSTLQAVDLQDFLGKNLLSSNVALVGYGSDIDHDALVKVASKLAIPSGARLAFSPTSFLGSDVRMRDDNMPKAYVAISAKIPGARSEHDFYTGLVAAHINGQFLGADSLYTSFEGSKLSQLVASNGLGDYYNHFQLAYSDIGLWGVYMSSPAISYLDEYVHFVLKSWNRFSAGTVTDAELQKGKQELKLALTGSNASAAEQTKALALEYFARGFLPSDEEILQSIDTVSHKDLVNWAQKYLYDQDIALAASGQIEDVFDYGRIRNDMSMMRW</sequence>
<dbReference type="GO" id="GO:0006627">
    <property type="term" value="P:protein processing involved in protein targeting to mitochondrion"/>
    <property type="evidence" value="ECO:0007669"/>
    <property type="project" value="TreeGrafter"/>
</dbReference>
<dbReference type="GO" id="GO:0005739">
    <property type="term" value="C:mitochondrion"/>
    <property type="evidence" value="ECO:0007669"/>
    <property type="project" value="TreeGrafter"/>
</dbReference>
<reference evidence="3" key="1">
    <citation type="submission" date="2020-10" db="EMBL/GenBank/DDBJ databases">
        <authorList>
            <person name="Roach M.J.R."/>
        </authorList>
    </citation>
    <scope>NUCLEOTIDE SEQUENCE</scope>
    <source>
        <strain evidence="3">CBS 1945</strain>
    </source>
</reference>
<gene>
    <name evidence="3" type="ORF">FOA43_004545</name>
</gene>
<organism evidence="3 4">
    <name type="scientific">Eeniella nana</name>
    <name type="common">Yeast</name>
    <name type="synonym">Brettanomyces nanus</name>
    <dbReference type="NCBI Taxonomy" id="13502"/>
    <lineage>
        <taxon>Eukaryota</taxon>
        <taxon>Fungi</taxon>
        <taxon>Dikarya</taxon>
        <taxon>Ascomycota</taxon>
        <taxon>Saccharomycotina</taxon>
        <taxon>Pichiomycetes</taxon>
        <taxon>Pichiales</taxon>
        <taxon>Pichiaceae</taxon>
        <taxon>Brettanomyces</taxon>
    </lineage>
</organism>
<dbReference type="GO" id="GO:0009060">
    <property type="term" value="P:aerobic respiration"/>
    <property type="evidence" value="ECO:0007669"/>
    <property type="project" value="TreeGrafter"/>
</dbReference>
<dbReference type="GO" id="GO:0004222">
    <property type="term" value="F:metalloendopeptidase activity"/>
    <property type="evidence" value="ECO:0007669"/>
    <property type="project" value="TreeGrafter"/>
</dbReference>
<dbReference type="GeneID" id="62197945"/>
<dbReference type="PANTHER" id="PTHR11851">
    <property type="entry name" value="METALLOPROTEASE"/>
    <property type="match status" value="1"/>
</dbReference>
<dbReference type="PANTHER" id="PTHR11851:SF126">
    <property type="entry name" value="CYTOCHROME B-C1 COMPLEX SUBUNIT 1, MITOCHONDRIAL"/>
    <property type="match status" value="1"/>
</dbReference>
<dbReference type="Proteomes" id="UP000662931">
    <property type="component" value="Chromosome 4"/>
</dbReference>
<dbReference type="GO" id="GO:0046872">
    <property type="term" value="F:metal ion binding"/>
    <property type="evidence" value="ECO:0007669"/>
    <property type="project" value="InterPro"/>
</dbReference>
<dbReference type="InterPro" id="IPR011765">
    <property type="entry name" value="Pept_M16_N"/>
</dbReference>
<dbReference type="AlphaFoldDB" id="A0A875S6C0"/>
<dbReference type="Gene3D" id="3.30.830.10">
    <property type="entry name" value="Metalloenzyme, LuxS/M16 peptidase-like"/>
    <property type="match status" value="2"/>
</dbReference>
<feature type="domain" description="Peptidase M16 C-terminal" evidence="2">
    <location>
        <begin position="179"/>
        <end position="361"/>
    </location>
</feature>
<feature type="domain" description="Peptidase M16 N-terminal" evidence="1">
    <location>
        <begin position="32"/>
        <end position="170"/>
    </location>
</feature>
<evidence type="ECO:0000313" key="3">
    <source>
        <dbReference type="EMBL" id="QPG77141.1"/>
    </source>
</evidence>
<dbReference type="KEGG" id="bnn:FOA43_004545"/>
<evidence type="ECO:0000259" key="2">
    <source>
        <dbReference type="Pfam" id="PF05193"/>
    </source>
</evidence>
<dbReference type="InterPro" id="IPR011249">
    <property type="entry name" value="Metalloenz_LuxS/M16"/>
</dbReference>
<dbReference type="SUPFAM" id="SSF63411">
    <property type="entry name" value="LuxS/MPP-like metallohydrolase"/>
    <property type="match status" value="2"/>
</dbReference>
<keyword evidence="4" id="KW-1185">Reference proteome</keyword>
<dbReference type="OrthoDB" id="10251424at2759"/>
<dbReference type="Pfam" id="PF00675">
    <property type="entry name" value="Peptidase_M16"/>
    <property type="match status" value="1"/>
</dbReference>
<proteinExistence type="predicted"/>
<dbReference type="InterPro" id="IPR007863">
    <property type="entry name" value="Peptidase_M16_C"/>
</dbReference>
<accession>A0A875S6C0</accession>
<dbReference type="RefSeq" id="XP_038780706.1">
    <property type="nucleotide sequence ID" value="XM_038924778.1"/>
</dbReference>
<evidence type="ECO:0000313" key="4">
    <source>
        <dbReference type="Proteomes" id="UP000662931"/>
    </source>
</evidence>
<dbReference type="EMBL" id="CP064815">
    <property type="protein sequence ID" value="QPG77141.1"/>
    <property type="molecule type" value="Genomic_DNA"/>
</dbReference>
<protein>
    <submittedName>
        <fullName evidence="3">Uncharacterized protein</fullName>
    </submittedName>
</protein>
<dbReference type="InterPro" id="IPR050361">
    <property type="entry name" value="MPP/UQCRC_Complex"/>
</dbReference>
<name>A0A875S6C0_EENNA</name>